<dbReference type="SUPFAM" id="SSF56925">
    <property type="entry name" value="OMPA-like"/>
    <property type="match status" value="1"/>
</dbReference>
<evidence type="ECO:0000256" key="2">
    <source>
        <dbReference type="SAM" id="SignalP"/>
    </source>
</evidence>
<accession>A0A5M6ZKW3</accession>
<evidence type="ECO:0000313" key="5">
    <source>
        <dbReference type="Proteomes" id="UP000325122"/>
    </source>
</evidence>
<evidence type="ECO:0000313" key="4">
    <source>
        <dbReference type="EMBL" id="KAA5805492.1"/>
    </source>
</evidence>
<proteinExistence type="predicted"/>
<dbReference type="InterPro" id="IPR027385">
    <property type="entry name" value="Beta-barrel_OMP"/>
</dbReference>
<dbReference type="Proteomes" id="UP000325122">
    <property type="component" value="Unassembled WGS sequence"/>
</dbReference>
<dbReference type="InterPro" id="IPR011250">
    <property type="entry name" value="OMP/PagP_B-barrel"/>
</dbReference>
<feature type="signal peptide" evidence="2">
    <location>
        <begin position="1"/>
        <end position="20"/>
    </location>
</feature>
<protein>
    <submittedName>
        <fullName evidence="4">Porin family protein</fullName>
    </submittedName>
</protein>
<dbReference type="Gene3D" id="2.40.160.20">
    <property type="match status" value="1"/>
</dbReference>
<reference evidence="4 5" key="1">
    <citation type="submission" date="2019-09" db="EMBL/GenBank/DDBJ databases">
        <authorList>
            <person name="Kevbrin V."/>
            <person name="Grouzdev D.S."/>
        </authorList>
    </citation>
    <scope>NUCLEOTIDE SEQUENCE [LARGE SCALE GENOMIC DNA]</scope>
    <source>
        <strain evidence="4 5">G-192</strain>
    </source>
</reference>
<gene>
    <name evidence="4" type="ORF">F1654_01980</name>
</gene>
<evidence type="ECO:0000256" key="1">
    <source>
        <dbReference type="ARBA" id="ARBA00022729"/>
    </source>
</evidence>
<dbReference type="Pfam" id="PF13505">
    <property type="entry name" value="OMP_b-brl"/>
    <property type="match status" value="1"/>
</dbReference>
<feature type="chain" id="PRO_5024275659" evidence="2">
    <location>
        <begin position="21"/>
        <end position="165"/>
    </location>
</feature>
<feature type="domain" description="Outer membrane protein beta-barrel" evidence="3">
    <location>
        <begin position="7"/>
        <end position="165"/>
    </location>
</feature>
<keyword evidence="1 2" id="KW-0732">Signal</keyword>
<dbReference type="EMBL" id="VWOJ01000001">
    <property type="protein sequence ID" value="KAA5805492.1"/>
    <property type="molecule type" value="Genomic_DNA"/>
</dbReference>
<name>A0A5M6ZKW3_9PROT</name>
<dbReference type="AlphaFoldDB" id="A0A5M6ZKW3"/>
<comment type="caution">
    <text evidence="4">The sequence shown here is derived from an EMBL/GenBank/DDBJ whole genome shotgun (WGS) entry which is preliminary data.</text>
</comment>
<evidence type="ECO:0000259" key="3">
    <source>
        <dbReference type="Pfam" id="PF13505"/>
    </source>
</evidence>
<keyword evidence="5" id="KW-1185">Reference proteome</keyword>
<organism evidence="4 5">
    <name type="scientific">Alkalicaulis satelles</name>
    <dbReference type="NCBI Taxonomy" id="2609175"/>
    <lineage>
        <taxon>Bacteria</taxon>
        <taxon>Pseudomonadati</taxon>
        <taxon>Pseudomonadota</taxon>
        <taxon>Alphaproteobacteria</taxon>
        <taxon>Maricaulales</taxon>
        <taxon>Maricaulaceae</taxon>
        <taxon>Alkalicaulis</taxon>
    </lineage>
</organism>
<sequence length="165" mass="17452">MKMLLSASAAMAVLSGGAYAQISQAYVGLGGSRVDADDVNLNAFNVRLGADLNEFFAIEGEGLIGVGDDTAGGVKVKLNYGVAGFVRARAPLGDGFSVHARAGFGWLEAEATAGGMTMSEDESGFGYGAGAEWMFAGPNGLRFDYTRYNMFDDINVWTVSYVRRF</sequence>